<reference evidence="1" key="1">
    <citation type="submission" date="2022-10" db="EMBL/GenBank/DDBJ databases">
        <title>Hoeflea sp. G2-23, isolated from marine algae.</title>
        <authorList>
            <person name="Kristyanto S."/>
            <person name="Kim J.M."/>
            <person name="Jeon C.O."/>
        </authorList>
    </citation>
    <scope>NUCLEOTIDE SEQUENCE</scope>
    <source>
        <strain evidence="1">G2-23</strain>
    </source>
</reference>
<name>A0ABT3ZGG5_9HYPH</name>
<dbReference type="EMBL" id="JAOVZR010000004">
    <property type="protein sequence ID" value="MCY0150899.1"/>
    <property type="molecule type" value="Genomic_DNA"/>
</dbReference>
<dbReference type="Proteomes" id="UP001073227">
    <property type="component" value="Unassembled WGS sequence"/>
</dbReference>
<comment type="caution">
    <text evidence="1">The sequence shown here is derived from an EMBL/GenBank/DDBJ whole genome shotgun (WGS) entry which is preliminary data.</text>
</comment>
<proteinExistence type="predicted"/>
<organism evidence="1 2">
    <name type="scientific">Hoeflea algicola</name>
    <dbReference type="NCBI Taxonomy" id="2983763"/>
    <lineage>
        <taxon>Bacteria</taxon>
        <taxon>Pseudomonadati</taxon>
        <taxon>Pseudomonadota</taxon>
        <taxon>Alphaproteobacteria</taxon>
        <taxon>Hyphomicrobiales</taxon>
        <taxon>Rhizobiaceae</taxon>
        <taxon>Hoeflea</taxon>
    </lineage>
</organism>
<accession>A0ABT3ZGG5</accession>
<protein>
    <submittedName>
        <fullName evidence="1">Uncharacterized protein</fullName>
    </submittedName>
</protein>
<evidence type="ECO:0000313" key="2">
    <source>
        <dbReference type="Proteomes" id="UP001073227"/>
    </source>
</evidence>
<evidence type="ECO:0000313" key="1">
    <source>
        <dbReference type="EMBL" id="MCY0150899.1"/>
    </source>
</evidence>
<dbReference type="RefSeq" id="WP_267656641.1">
    <property type="nucleotide sequence ID" value="NZ_JAOVZR010000004.1"/>
</dbReference>
<gene>
    <name evidence="1" type="ORF">OEG84_25165</name>
</gene>
<sequence>MENSRIEALETRIEKLEQLLASFAGMIVGAPGELQRVADTIEIRSRADADPVEIDHDRRVRAVHKIASLLTGNGAVDHSVIVRATQSIVSTAQLHSIIADLAGKGELKIIKSKPARGKPTTSYERIR</sequence>
<keyword evidence="2" id="KW-1185">Reference proteome</keyword>